<dbReference type="Pfam" id="PF02494">
    <property type="entry name" value="HYR"/>
    <property type="match status" value="2"/>
</dbReference>
<protein>
    <submittedName>
        <fullName evidence="5">HYR domain-containing protein</fullName>
    </submittedName>
</protein>
<feature type="repeat" description="NHL" evidence="2">
    <location>
        <begin position="520"/>
        <end position="555"/>
    </location>
</feature>
<accession>A0ABU9HRX1</accession>
<dbReference type="RefSeq" id="WP_341695159.1">
    <property type="nucleotide sequence ID" value="NZ_JBBYHR010000001.1"/>
</dbReference>
<evidence type="ECO:0000313" key="5">
    <source>
        <dbReference type="EMBL" id="MEL1242834.1"/>
    </source>
</evidence>
<feature type="domain" description="Ig-like" evidence="4">
    <location>
        <begin position="986"/>
        <end position="1047"/>
    </location>
</feature>
<dbReference type="InterPro" id="IPR025667">
    <property type="entry name" value="SprB_repeat"/>
</dbReference>
<dbReference type="Pfam" id="PF13573">
    <property type="entry name" value="SprB"/>
    <property type="match status" value="5"/>
</dbReference>
<dbReference type="Proteomes" id="UP001464555">
    <property type="component" value="Unassembled WGS sequence"/>
</dbReference>
<keyword evidence="6" id="KW-1185">Reference proteome</keyword>
<name>A0ABU9HRX1_9FLAO</name>
<feature type="domain" description="HYR" evidence="3">
    <location>
        <begin position="1327"/>
        <end position="1362"/>
    </location>
</feature>
<evidence type="ECO:0000259" key="4">
    <source>
        <dbReference type="Pfam" id="PF19081"/>
    </source>
</evidence>
<evidence type="ECO:0000313" key="6">
    <source>
        <dbReference type="Proteomes" id="UP001464555"/>
    </source>
</evidence>
<sequence>MLDYVSASAIAPSAGMALNKNAATTTFAGCTTGSQYPDQIFTPTCTGAAQTINTDAWAGEYAAVIVTSNTQYTFSSSTATDYITISDSGGTTILASGISPLAWNAGANSGSIRYYIHKNASCTVENVSRIRYILCNGCSTPAPSAVAQSFCNSATVANLVATGTVLKWYTASTGGTQLAGTTALGTGTYYVSQTLNSCEGARTSVAVTLNVTPAPTGVTSQVYAGTGTIANLSAIGTTVQWYAAATGGSPLVTTTALTDGTTYYASQTINGCESPSRLAVTVINISQAAQVFCASQAPIIASLAATPATGTIVKWFAAISDGTPLGSVSTLVTGNYYAAQVKPGIVSTFAGSTQGFANGNAADATFNNPRSIVIDNAGNYYIVDSENSAIRRITPGGIVSTLAGGTLGNANGTGTNAGFQQPAGMDIDANGNLYLADQSNHTIRKITPAGVVTTLAGAYAGFNNGTGSNALFNFPTDVAVDANGNVYVVDQGNNAIRKITPGGVVTTLAGGTQGSANGTGTAAQFYFPRQLAFDADGNIIVADTNNNLLRKVTPSGVVTTFAGTNGSGYVDGPLSSAKFGQLQVLQNDTAGNLFIYDSNARIRKITPSGIVSTIAGSNMGSFADGAPDTAQFNFPDGLAINPDGTIYVADRFNHRIRKVAPDSESNRVAVQVTVNNTPVPVAGPQSFCVAGTVAGLAATGTDIKWYDAPTGGMPLSASTALLTGIYYATQTIDGCESARKAVAVSISDPVITVPATITVCANELVTYDVSVNNEVFVTQNTTQNQLTYSGLCGNGGDAVYRIFDLNALGYSNGITLSSVVFNGGSTNGEATFSAYTLSGPLLLQNLTLLGNTTFPVGSSFSSHTVPMGDIMVPANSILVIAVSSPDTLLFGYNSDGESATGYLKADACGYTEPVPFGPGINLLLSFNAINGTTLSLDSGLPSGSLFPVGTTTVTYTAASAAGCTAAASFDVVVNPATLAPVASDQIFCNAAIVFDLQATGTDIKWYDVATDGTPLLANTPLETGNYYVTQTLNGCESQRLEVHITVNDTPAPLAAAQSFCGTATVGQLVATGTDIKWYDTTTGGISLDASTVLTSGNYFVTQTLNDCESAMTAVAVTINGFPVITVPATITACANEVVNYSIEAAIVPADGGLLTQTASRMPLPQHGISCPSSDNTYLRVFDLQAMGYSDGLLLDTINFAVEQNLATQNVTVTAYTLSGPFIMDNLTILGSTTIAVNTAPNVLYSAPMGGITVPGNSTLVIAFSVDAGTSFYPGGTNAAQTGASYIRTVGCNLPEPTDLANIGFGYAHTILDFNARPLAPPVLTLEAGLPSGSVFPVGTTTVTYNAATAAGCEATASFDVIVNPEVAAPVAANQVFCNAATVADLEITGENIQWYHGVTAIDSTEPLGSGTYFATQTVNGCVSAYTQINVTVAEPLILTPYTYNDVACHGDNTGSATVYATGGLDPLATPTEMADYMYSWAPYGGNGATATGLAAGTYTVTVTSAAGCTATQSFIIGEPDVLTALIVDQGNVLCNGEATGWATALADGGSVMYDAGTGLPDPYSYSYEWNTVPVQFTATATGLAAGTYIVTIADANSCSTTKSVTITQPNVLAATTTQTNVSCFNGTNGSATVTPTGGTGTYTYSWNTIPAQTLATVNGLSAGTYIVNITDANSCSITKTVTITQPNVLTATTTQTNISCFNGTNGSSTVTPTGGTGNYSYSWNTIPVQTTATATGLAAGTYIVNITDANSCSTTKSVTITQPNVLAATTTQTNVSCFNGTNGSATVTATGGTGAYSYSWTTVPVKTTATATGLAAGTYIVTITDANSCSTTKSVTITQPNVLAATTTQTNVSCFNGTNGSATVTPTGGTGAYSYSWNTVPVQVSATANGLSAGTYVVTIMDANSCSITKSVTITQPNVLAATTTQTNVSCFNGTNGSATVTATGGTGAYSYSWTTVPVKTTATATGLAAGTYIV</sequence>
<evidence type="ECO:0000259" key="3">
    <source>
        <dbReference type="Pfam" id="PF02494"/>
    </source>
</evidence>
<dbReference type="EMBL" id="JBBYHR010000001">
    <property type="protein sequence ID" value="MEL1242834.1"/>
    <property type="molecule type" value="Genomic_DNA"/>
</dbReference>
<feature type="non-terminal residue" evidence="5">
    <location>
        <position position="1975"/>
    </location>
</feature>
<feature type="domain" description="HYR" evidence="3">
    <location>
        <begin position="929"/>
        <end position="973"/>
    </location>
</feature>
<dbReference type="InterPro" id="IPR044023">
    <property type="entry name" value="Ig_7"/>
</dbReference>
<dbReference type="PANTHER" id="PTHR13833:SF71">
    <property type="entry name" value="NHL DOMAIN-CONTAINING PROTEIN"/>
    <property type="match status" value="1"/>
</dbReference>
<feature type="repeat" description="NHL" evidence="2">
    <location>
        <begin position="467"/>
        <end position="502"/>
    </location>
</feature>
<dbReference type="Gene3D" id="2.40.10.10">
    <property type="entry name" value="Trypsin-like serine proteases"/>
    <property type="match status" value="5"/>
</dbReference>
<keyword evidence="1" id="KW-0677">Repeat</keyword>
<feature type="repeat" description="NHL" evidence="2">
    <location>
        <begin position="631"/>
        <end position="662"/>
    </location>
</feature>
<dbReference type="SUPFAM" id="SSF101898">
    <property type="entry name" value="NHL repeat"/>
    <property type="match status" value="2"/>
</dbReference>
<dbReference type="InterPro" id="IPR011042">
    <property type="entry name" value="6-blade_b-propeller_TolB-like"/>
</dbReference>
<dbReference type="InterPro" id="IPR001258">
    <property type="entry name" value="NHL_repeat"/>
</dbReference>
<dbReference type="InterPro" id="IPR043504">
    <property type="entry name" value="Peptidase_S1_PA_chymotrypsin"/>
</dbReference>
<evidence type="ECO:0000256" key="1">
    <source>
        <dbReference type="ARBA" id="ARBA00022737"/>
    </source>
</evidence>
<comment type="caution">
    <text evidence="5">The sequence shown here is derived from an EMBL/GenBank/DDBJ whole genome shotgun (WGS) entry which is preliminary data.</text>
</comment>
<evidence type="ECO:0000256" key="2">
    <source>
        <dbReference type="PROSITE-ProRule" id="PRU00504"/>
    </source>
</evidence>
<organism evidence="5 6">
    <name type="scientific">Flavobacterium arundinis</name>
    <dbReference type="NCBI Taxonomy" id="3139143"/>
    <lineage>
        <taxon>Bacteria</taxon>
        <taxon>Pseudomonadati</taxon>
        <taxon>Bacteroidota</taxon>
        <taxon>Flavobacteriia</taxon>
        <taxon>Flavobacteriales</taxon>
        <taxon>Flavobacteriaceae</taxon>
        <taxon>Flavobacterium</taxon>
    </lineage>
</organism>
<dbReference type="Pfam" id="PF01436">
    <property type="entry name" value="NHL"/>
    <property type="match status" value="3"/>
</dbReference>
<reference evidence="5 6" key="1">
    <citation type="submission" date="2024-04" db="EMBL/GenBank/DDBJ databases">
        <title>Flavobacterium sp. DGU11 16S ribosomal RNA gene Genome sequencing and assembly.</title>
        <authorList>
            <person name="Park S."/>
        </authorList>
    </citation>
    <scope>NUCLEOTIDE SEQUENCE [LARGE SCALE GENOMIC DNA]</scope>
    <source>
        <strain evidence="5 6">DGU11</strain>
    </source>
</reference>
<dbReference type="PROSITE" id="PS51125">
    <property type="entry name" value="NHL"/>
    <property type="match status" value="3"/>
</dbReference>
<dbReference type="Gene3D" id="2.120.10.30">
    <property type="entry name" value="TolB, C-terminal domain"/>
    <property type="match status" value="3"/>
</dbReference>
<dbReference type="Pfam" id="PF19081">
    <property type="entry name" value="Ig_7"/>
    <property type="match status" value="3"/>
</dbReference>
<feature type="domain" description="Ig-like" evidence="4">
    <location>
        <begin position="215"/>
        <end position="283"/>
    </location>
</feature>
<feature type="domain" description="Ig-like" evidence="4">
    <location>
        <begin position="142"/>
        <end position="210"/>
    </location>
</feature>
<gene>
    <name evidence="5" type="ORF">AAEO56_01060</name>
</gene>
<proteinExistence type="predicted"/>
<dbReference type="InterPro" id="IPR003410">
    <property type="entry name" value="HYR_dom"/>
</dbReference>
<dbReference type="PANTHER" id="PTHR13833">
    <property type="match status" value="1"/>
</dbReference>
<dbReference type="CDD" id="cd14953">
    <property type="entry name" value="NHL_like_1"/>
    <property type="match status" value="1"/>
</dbReference>